<dbReference type="EMBL" id="CP016076">
    <property type="protein sequence ID" value="APU15977.1"/>
    <property type="molecule type" value="Genomic_DNA"/>
</dbReference>
<dbReference type="RefSeq" id="WP_157434316.1">
    <property type="nucleotide sequence ID" value="NZ_CP016076.1"/>
</dbReference>
<dbReference type="Proteomes" id="UP000185511">
    <property type="component" value="Chromosome"/>
</dbReference>
<proteinExistence type="predicted"/>
<name>A0AAC9LFT5_9PSEU</name>
<protein>
    <submittedName>
        <fullName evidence="1">Uncharacterized protein</fullName>
    </submittedName>
</protein>
<keyword evidence="2" id="KW-1185">Reference proteome</keyword>
<gene>
    <name evidence="1" type="ORF">UA74_19760</name>
</gene>
<dbReference type="KEGG" id="acad:UA74_19760"/>
<organism evidence="1 2">
    <name type="scientific">Actinoalloteichus fjordicus</name>
    <dbReference type="NCBI Taxonomy" id="1612552"/>
    <lineage>
        <taxon>Bacteria</taxon>
        <taxon>Bacillati</taxon>
        <taxon>Actinomycetota</taxon>
        <taxon>Actinomycetes</taxon>
        <taxon>Pseudonocardiales</taxon>
        <taxon>Pseudonocardiaceae</taxon>
        <taxon>Actinoalloteichus</taxon>
    </lineage>
</organism>
<evidence type="ECO:0000313" key="2">
    <source>
        <dbReference type="Proteomes" id="UP000185511"/>
    </source>
</evidence>
<accession>A0AAC9LFT5</accession>
<dbReference type="AlphaFoldDB" id="A0AAC9LFT5"/>
<reference evidence="2" key="1">
    <citation type="submission" date="2016-06" db="EMBL/GenBank/DDBJ databases">
        <title>Complete genome sequence of Actinoalloteichus fjordicus DSM 46855 (=ADI127-17), type strain of the new species Actinoalloteichus fjordicus.</title>
        <authorList>
            <person name="Ruckert C."/>
            <person name="Nouioui I."/>
            <person name="Willmese J."/>
            <person name="van Wezel G."/>
            <person name="Klenk H.-P."/>
            <person name="Kalinowski J."/>
            <person name="Zotchev S.B."/>
        </authorList>
    </citation>
    <scope>NUCLEOTIDE SEQUENCE [LARGE SCALE GENOMIC DNA]</scope>
    <source>
        <strain evidence="2">ADI127-7</strain>
    </source>
</reference>
<evidence type="ECO:0000313" key="1">
    <source>
        <dbReference type="EMBL" id="APU15977.1"/>
    </source>
</evidence>
<sequence>MTLVLVADRASRSVSLACQGRGFAALSARSTGLLLSTVTTERPAAAIEFGVVGRSLRTCVLRVRVLGPQATVTLTADRLVLHRLTVVPRSALATAAARAVAHLTGPDIR</sequence>